<proteinExistence type="predicted"/>
<dbReference type="InterPro" id="IPR027417">
    <property type="entry name" value="P-loop_NTPase"/>
</dbReference>
<comment type="catalytic activity">
    <reaction evidence="6">
        <text>Couples ATP hydrolysis with the unwinding of duplex DNA by translocating in the 3'-5' direction.</text>
        <dbReference type="EC" id="5.6.2.4"/>
    </reaction>
</comment>
<dbReference type="PANTHER" id="PTHR11070">
    <property type="entry name" value="UVRD / RECB / PCRA DNA HELICASE FAMILY MEMBER"/>
    <property type="match status" value="1"/>
</dbReference>
<keyword evidence="13" id="KW-1185">Reference proteome</keyword>
<dbReference type="SUPFAM" id="SSF52540">
    <property type="entry name" value="P-loop containing nucleoside triphosphate hydrolases"/>
    <property type="match status" value="1"/>
</dbReference>
<dbReference type="Pfam" id="PF13361">
    <property type="entry name" value="UvrD_C"/>
    <property type="match status" value="1"/>
</dbReference>
<evidence type="ECO:0000256" key="6">
    <source>
        <dbReference type="ARBA" id="ARBA00034617"/>
    </source>
</evidence>
<evidence type="ECO:0000313" key="12">
    <source>
        <dbReference type="EMBL" id="MBB4676466.1"/>
    </source>
</evidence>
<dbReference type="RefSeq" id="WP_185002287.1">
    <property type="nucleotide sequence ID" value="NZ_BAAAUI010000015.1"/>
</dbReference>
<dbReference type="PROSITE" id="PS51198">
    <property type="entry name" value="UVRD_HELICASE_ATP_BIND"/>
    <property type="match status" value="1"/>
</dbReference>
<dbReference type="GO" id="GO:0005524">
    <property type="term" value="F:ATP binding"/>
    <property type="evidence" value="ECO:0007669"/>
    <property type="project" value="UniProtKB-UniRule"/>
</dbReference>
<dbReference type="Gene3D" id="3.40.50.300">
    <property type="entry name" value="P-loop containing nucleotide triphosphate hydrolases"/>
    <property type="match status" value="2"/>
</dbReference>
<protein>
    <recommendedName>
        <fullName evidence="7">DNA 3'-5' helicase</fullName>
        <ecNumber evidence="7">5.6.2.4</ecNumber>
    </recommendedName>
</protein>
<accession>A0A7W7C8I3</accession>
<dbReference type="EC" id="5.6.2.4" evidence="7"/>
<dbReference type="PANTHER" id="PTHR11070:SF45">
    <property type="entry name" value="DNA 3'-5' HELICASE"/>
    <property type="match status" value="1"/>
</dbReference>
<feature type="binding site" evidence="9">
    <location>
        <begin position="273"/>
        <end position="280"/>
    </location>
    <ligand>
        <name>ATP</name>
        <dbReference type="ChEBI" id="CHEBI:30616"/>
    </ligand>
</feature>
<evidence type="ECO:0000256" key="2">
    <source>
        <dbReference type="ARBA" id="ARBA00022801"/>
    </source>
</evidence>
<keyword evidence="3 9" id="KW-0347">Helicase</keyword>
<dbReference type="GO" id="GO:0043138">
    <property type="term" value="F:3'-5' DNA helicase activity"/>
    <property type="evidence" value="ECO:0007669"/>
    <property type="project" value="UniProtKB-EC"/>
</dbReference>
<dbReference type="EMBL" id="JACHMH010000001">
    <property type="protein sequence ID" value="MBB4676466.1"/>
    <property type="molecule type" value="Genomic_DNA"/>
</dbReference>
<keyword evidence="1 9" id="KW-0547">Nucleotide-binding</keyword>
<organism evidence="12 13">
    <name type="scientific">Crossiella cryophila</name>
    <dbReference type="NCBI Taxonomy" id="43355"/>
    <lineage>
        <taxon>Bacteria</taxon>
        <taxon>Bacillati</taxon>
        <taxon>Actinomycetota</taxon>
        <taxon>Actinomycetes</taxon>
        <taxon>Pseudonocardiales</taxon>
        <taxon>Pseudonocardiaceae</taxon>
        <taxon>Crossiella</taxon>
    </lineage>
</organism>
<keyword evidence="4 9" id="KW-0067">ATP-binding</keyword>
<dbReference type="InterPro" id="IPR014017">
    <property type="entry name" value="DNA_helicase_UvrD-like_C"/>
</dbReference>
<evidence type="ECO:0000256" key="3">
    <source>
        <dbReference type="ARBA" id="ARBA00022806"/>
    </source>
</evidence>
<feature type="region of interest" description="Disordered" evidence="10">
    <location>
        <begin position="190"/>
        <end position="217"/>
    </location>
</feature>
<evidence type="ECO:0000256" key="8">
    <source>
        <dbReference type="ARBA" id="ARBA00048988"/>
    </source>
</evidence>
<evidence type="ECO:0000256" key="9">
    <source>
        <dbReference type="PROSITE-ProRule" id="PRU00560"/>
    </source>
</evidence>
<evidence type="ECO:0000259" key="11">
    <source>
        <dbReference type="PROSITE" id="PS51198"/>
    </source>
</evidence>
<feature type="domain" description="UvrD-like helicase ATP-binding" evidence="11">
    <location>
        <begin position="252"/>
        <end position="563"/>
    </location>
</feature>
<reference evidence="12 13" key="1">
    <citation type="submission" date="2020-08" db="EMBL/GenBank/DDBJ databases">
        <title>Sequencing the genomes of 1000 actinobacteria strains.</title>
        <authorList>
            <person name="Klenk H.-P."/>
        </authorList>
    </citation>
    <scope>NUCLEOTIDE SEQUENCE [LARGE SCALE GENOMIC DNA]</scope>
    <source>
        <strain evidence="12 13">DSM 44230</strain>
    </source>
</reference>
<dbReference type="AlphaFoldDB" id="A0A7W7C8I3"/>
<evidence type="ECO:0000313" key="13">
    <source>
        <dbReference type="Proteomes" id="UP000533598"/>
    </source>
</evidence>
<dbReference type="InterPro" id="IPR000212">
    <property type="entry name" value="DNA_helicase_UvrD/REP"/>
</dbReference>
<evidence type="ECO:0000256" key="7">
    <source>
        <dbReference type="ARBA" id="ARBA00034808"/>
    </source>
</evidence>
<dbReference type="GO" id="GO:0000725">
    <property type="term" value="P:recombinational repair"/>
    <property type="evidence" value="ECO:0007669"/>
    <property type="project" value="TreeGrafter"/>
</dbReference>
<dbReference type="Proteomes" id="UP000533598">
    <property type="component" value="Unassembled WGS sequence"/>
</dbReference>
<dbReference type="GO" id="GO:0003677">
    <property type="term" value="F:DNA binding"/>
    <property type="evidence" value="ECO:0007669"/>
    <property type="project" value="InterPro"/>
</dbReference>
<evidence type="ECO:0000256" key="4">
    <source>
        <dbReference type="ARBA" id="ARBA00022840"/>
    </source>
</evidence>
<keyword evidence="5" id="KW-0413">Isomerase</keyword>
<sequence>MATVVLAKELQKNLAVDGSLKPRAWDLLSKLMADQDLTGLDLKIPKGARDPRVRTARVTDNHRAVLFAIGSDADQYYLLVAIRPHDDAYRYAAQITTQLNPTNGVLEVLRDLTPAPPVPLAPERTVADDRRFLVPFLAAELKSVGIMSELAERAVQIRDVDELLKLCETAPRWQSNALLDLADGKSLEEVRSSYSRPEGKSARQDVPTDASNPDQLRDSLSHFSSRMEFVVVEGDEHLRRMLQGDFAAWRLFLHPEQRRVVEKDRNGPYRVTGGAGTGKTIVALHRAAELAKRNPAARVLLTTFTKNLAHQLKAGLRHLADPDTYARIEVCNIDQLVRDVVGRATGDRLAILREKDERRYWENAVANVPDLSAKDRAVFTPYFLASEHKQVVLGMANHDKHKYLEAYRRGRVSIDPSQKLRVWRIVDEFRRLLSVDKCTTWALTAARAAAIAQSSDRPVANTYDHVVVDEGQDLSPAHWRLLRAVVASGPNDLFICEDAHQRIYGERVVLSKLGIETRGRSQRLTLNYRTTKQVLKYATQVLVGETFQDMEEEEESTRHYRSLLAGPDPKKYPAHDWDDEKRYIVQTVKRWLVDVPAPAPDSLAVLVPDGTAVVEVIRALERAGVPVTEVNENGPLDPTSVQVATMHRAKGTEFARCIVADVQSEKIPLRWTLEQASGHDQADIERKARSLLYVACTRARDQLVITWAGEPSRYLPSEIQQGPPAK</sequence>
<gene>
    <name evidence="12" type="ORF">HNR67_002584</name>
</gene>
<evidence type="ECO:0000256" key="1">
    <source>
        <dbReference type="ARBA" id="ARBA00022741"/>
    </source>
</evidence>
<comment type="catalytic activity">
    <reaction evidence="8">
        <text>ATP + H2O = ADP + phosphate + H(+)</text>
        <dbReference type="Rhea" id="RHEA:13065"/>
        <dbReference type="ChEBI" id="CHEBI:15377"/>
        <dbReference type="ChEBI" id="CHEBI:15378"/>
        <dbReference type="ChEBI" id="CHEBI:30616"/>
        <dbReference type="ChEBI" id="CHEBI:43474"/>
        <dbReference type="ChEBI" id="CHEBI:456216"/>
        <dbReference type="EC" id="5.6.2.4"/>
    </reaction>
</comment>
<evidence type="ECO:0000256" key="5">
    <source>
        <dbReference type="ARBA" id="ARBA00023235"/>
    </source>
</evidence>
<dbReference type="Pfam" id="PF00580">
    <property type="entry name" value="UvrD-helicase"/>
    <property type="match status" value="1"/>
</dbReference>
<dbReference type="InterPro" id="IPR014016">
    <property type="entry name" value="UvrD-like_ATP-bd"/>
</dbReference>
<dbReference type="GO" id="GO:0005829">
    <property type="term" value="C:cytosol"/>
    <property type="evidence" value="ECO:0007669"/>
    <property type="project" value="TreeGrafter"/>
</dbReference>
<feature type="compositionally biased region" description="Basic and acidic residues" evidence="10">
    <location>
        <begin position="190"/>
        <end position="203"/>
    </location>
</feature>
<comment type="caution">
    <text evidence="12">The sequence shown here is derived from an EMBL/GenBank/DDBJ whole genome shotgun (WGS) entry which is preliminary data.</text>
</comment>
<evidence type="ECO:0000256" key="10">
    <source>
        <dbReference type="SAM" id="MobiDB-lite"/>
    </source>
</evidence>
<dbReference type="GO" id="GO:0016787">
    <property type="term" value="F:hydrolase activity"/>
    <property type="evidence" value="ECO:0007669"/>
    <property type="project" value="UniProtKB-UniRule"/>
</dbReference>
<name>A0A7W7C8I3_9PSEU</name>
<keyword evidence="2 9" id="KW-0378">Hydrolase</keyword>